<dbReference type="PANTHER" id="PTHR12358:SF54">
    <property type="entry name" value="SPHINGOSINE KINASE RELATED PROTEIN"/>
    <property type="match status" value="1"/>
</dbReference>
<dbReference type="EMBL" id="BJYZ01000034">
    <property type="protein sequence ID" value="GEO41962.1"/>
    <property type="molecule type" value="Genomic_DNA"/>
</dbReference>
<reference evidence="6 7" key="1">
    <citation type="submission" date="2019-07" db="EMBL/GenBank/DDBJ databases">
        <title>Whole genome shotgun sequence of Skermanella aerolata NBRC 106429.</title>
        <authorList>
            <person name="Hosoyama A."/>
            <person name="Uohara A."/>
            <person name="Ohji S."/>
            <person name="Ichikawa N."/>
        </authorList>
    </citation>
    <scope>NUCLEOTIDE SEQUENCE [LARGE SCALE GENOMIC DNA]</scope>
    <source>
        <strain evidence="6 7">NBRC 106429</strain>
    </source>
</reference>
<evidence type="ECO:0000256" key="1">
    <source>
        <dbReference type="ARBA" id="ARBA00022679"/>
    </source>
</evidence>
<keyword evidence="2" id="KW-0547">Nucleotide-binding</keyword>
<protein>
    <submittedName>
        <fullName evidence="6">Diacylglycerol kinase</fullName>
    </submittedName>
</protein>
<dbReference type="InterPro" id="IPR050187">
    <property type="entry name" value="Lipid_Phosphate_FormReg"/>
</dbReference>
<dbReference type="InterPro" id="IPR001206">
    <property type="entry name" value="Diacylglycerol_kinase_cat_dom"/>
</dbReference>
<evidence type="ECO:0000313" key="7">
    <source>
        <dbReference type="Proteomes" id="UP000321523"/>
    </source>
</evidence>
<dbReference type="GO" id="GO:0005524">
    <property type="term" value="F:ATP binding"/>
    <property type="evidence" value="ECO:0007669"/>
    <property type="project" value="UniProtKB-KW"/>
</dbReference>
<evidence type="ECO:0000259" key="5">
    <source>
        <dbReference type="PROSITE" id="PS50146"/>
    </source>
</evidence>
<dbReference type="InterPro" id="IPR017438">
    <property type="entry name" value="ATP-NAD_kinase_N"/>
</dbReference>
<dbReference type="SUPFAM" id="SSF111331">
    <property type="entry name" value="NAD kinase/diacylglycerol kinase-like"/>
    <property type="match status" value="1"/>
</dbReference>
<dbReference type="PANTHER" id="PTHR12358">
    <property type="entry name" value="SPHINGOSINE KINASE"/>
    <property type="match status" value="1"/>
</dbReference>
<dbReference type="GO" id="GO:0016301">
    <property type="term" value="F:kinase activity"/>
    <property type="evidence" value="ECO:0007669"/>
    <property type="project" value="UniProtKB-KW"/>
</dbReference>
<dbReference type="RefSeq" id="WP_044434801.1">
    <property type="nucleotide sequence ID" value="NZ_BJYZ01000034.1"/>
</dbReference>
<gene>
    <name evidence="6" type="ORF">SAE02_61100</name>
</gene>
<organism evidence="6 7">
    <name type="scientific">Skermanella aerolata</name>
    <dbReference type="NCBI Taxonomy" id="393310"/>
    <lineage>
        <taxon>Bacteria</taxon>
        <taxon>Pseudomonadati</taxon>
        <taxon>Pseudomonadota</taxon>
        <taxon>Alphaproteobacteria</taxon>
        <taxon>Rhodospirillales</taxon>
        <taxon>Azospirillaceae</taxon>
        <taxon>Skermanella</taxon>
    </lineage>
</organism>
<dbReference type="Proteomes" id="UP000321523">
    <property type="component" value="Unassembled WGS sequence"/>
</dbReference>
<feature type="domain" description="DAGKc" evidence="5">
    <location>
        <begin position="1"/>
        <end position="99"/>
    </location>
</feature>
<keyword evidence="1" id="KW-0808">Transferase</keyword>
<sequence length="272" mass="28748">MFRQEGIEPTCRLISEIDLSEALHDKPDLVVAVGGDGTVSSILTQMPGCGIPVAVLPQGTANNIARSLGVYGSARQIIAGLKTGHPMAVDIGVATGAWGRHRFVEGVGLGLLVQAMADINAAGTAGDEQLRSCRKEFATKLIEEECHHFDVSVDGHDLSGDYLIFEIMNIGYVGPVLPLARKADPGDGLLDIVYSTAIRRGEMLQWLSTGLKGLDPPVEVVRGRKIEVAEAGTALRLGDNFSSSPAKAGKMVVELEHEQASVIIPSTISGQT</sequence>
<comment type="caution">
    <text evidence="6">The sequence shown here is derived from an EMBL/GenBank/DDBJ whole genome shotgun (WGS) entry which is preliminary data.</text>
</comment>
<evidence type="ECO:0000256" key="4">
    <source>
        <dbReference type="ARBA" id="ARBA00022840"/>
    </source>
</evidence>
<dbReference type="AlphaFoldDB" id="A0A512DZT7"/>
<keyword evidence="4" id="KW-0067">ATP-binding</keyword>
<keyword evidence="3 6" id="KW-0418">Kinase</keyword>
<dbReference type="Pfam" id="PF19279">
    <property type="entry name" value="YegS_C"/>
    <property type="match status" value="1"/>
</dbReference>
<name>A0A512DZT7_9PROT</name>
<dbReference type="Gene3D" id="2.60.200.40">
    <property type="match status" value="1"/>
</dbReference>
<dbReference type="InterPro" id="IPR045540">
    <property type="entry name" value="YegS/DAGK_C"/>
</dbReference>
<evidence type="ECO:0000313" key="6">
    <source>
        <dbReference type="EMBL" id="GEO41962.1"/>
    </source>
</evidence>
<dbReference type="Gene3D" id="3.40.50.10330">
    <property type="entry name" value="Probable inorganic polyphosphate/atp-NAD kinase, domain 1"/>
    <property type="match status" value="1"/>
</dbReference>
<keyword evidence="7" id="KW-1185">Reference proteome</keyword>
<dbReference type="InterPro" id="IPR016064">
    <property type="entry name" value="NAD/diacylglycerol_kinase_sf"/>
</dbReference>
<evidence type="ECO:0000256" key="2">
    <source>
        <dbReference type="ARBA" id="ARBA00022741"/>
    </source>
</evidence>
<evidence type="ECO:0000256" key="3">
    <source>
        <dbReference type="ARBA" id="ARBA00022777"/>
    </source>
</evidence>
<proteinExistence type="predicted"/>
<dbReference type="PROSITE" id="PS50146">
    <property type="entry name" value="DAGK"/>
    <property type="match status" value="1"/>
</dbReference>
<accession>A0A512DZT7</accession>
<dbReference type="Pfam" id="PF00781">
    <property type="entry name" value="DAGK_cat"/>
    <property type="match status" value="1"/>
</dbReference>